<keyword evidence="5 6" id="KW-0472">Membrane</keyword>
<dbReference type="Gene3D" id="1.20.81.30">
    <property type="entry name" value="Type II secretion system (T2SS), domain F"/>
    <property type="match status" value="1"/>
</dbReference>
<name>A0A842ICE7_9RHOB</name>
<dbReference type="EMBL" id="JACLQD010000007">
    <property type="protein sequence ID" value="MBC2837500.1"/>
    <property type="molecule type" value="Genomic_DNA"/>
</dbReference>
<reference evidence="8 9" key="1">
    <citation type="journal article" date="2017" name="Int. J. Syst. Evol. Microbiol.">
        <title>Gemmobacter straminiformis sp. nov., isolated from an artificial fountain.</title>
        <authorList>
            <person name="Kang J.Y."/>
            <person name="Kim M.J."/>
            <person name="Chun J."/>
            <person name="Son K.P."/>
            <person name="Jahng K.Y."/>
        </authorList>
    </citation>
    <scope>NUCLEOTIDE SEQUENCE [LARGE SCALE GENOMIC DNA]</scope>
    <source>
        <strain evidence="8 9">CAM-8</strain>
    </source>
</reference>
<evidence type="ECO:0000256" key="3">
    <source>
        <dbReference type="ARBA" id="ARBA00022692"/>
    </source>
</evidence>
<dbReference type="AlphaFoldDB" id="A0A842ICE7"/>
<evidence type="ECO:0000256" key="1">
    <source>
        <dbReference type="ARBA" id="ARBA00004651"/>
    </source>
</evidence>
<dbReference type="GO" id="GO:0005886">
    <property type="term" value="C:plasma membrane"/>
    <property type="evidence" value="ECO:0007669"/>
    <property type="project" value="UniProtKB-SubCell"/>
</dbReference>
<keyword evidence="9" id="KW-1185">Reference proteome</keyword>
<sequence length="320" mass="35313">MTMSILLIYVFVFAAVLLAVDAILRYATTRTRSRREINDRLSRLNEGGGDQAETYRQLLKDRSATGGWGKKGVFAWMTRIYRQSGMRLSIQRRILYTIGFIIFGWIAFGFLVGGGALQLVAGPVLGLAVMVLVVMRVRTKRIKKFVEQLPIAIEIIVRSLNAGHPLSTAIALVGREMPDPIGSEFGLLSDQLTFGSELDDAMLNMLDRVGAEELALLAVTVSVQRGTGGNLAEILENLSSMIRDRGVIRAKIKAISAEGRITSVIMAIFPFGLYSMIVTLVPTYFDPVWESGYGTQIVVGLLVIMAFGMLILNRLVRFDF</sequence>
<evidence type="ECO:0000256" key="5">
    <source>
        <dbReference type="ARBA" id="ARBA00023136"/>
    </source>
</evidence>
<evidence type="ECO:0000313" key="8">
    <source>
        <dbReference type="EMBL" id="MBC2837500.1"/>
    </source>
</evidence>
<keyword evidence="2" id="KW-1003">Cell membrane</keyword>
<evidence type="ECO:0000256" key="4">
    <source>
        <dbReference type="ARBA" id="ARBA00022989"/>
    </source>
</evidence>
<evidence type="ECO:0000313" key="9">
    <source>
        <dbReference type="Proteomes" id="UP000555411"/>
    </source>
</evidence>
<feature type="transmembrane region" description="Helical" evidence="6">
    <location>
        <begin position="261"/>
        <end position="285"/>
    </location>
</feature>
<organism evidence="8 9">
    <name type="scientific">Paragemmobacter straminiformis</name>
    <dbReference type="NCBI Taxonomy" id="2045119"/>
    <lineage>
        <taxon>Bacteria</taxon>
        <taxon>Pseudomonadati</taxon>
        <taxon>Pseudomonadota</taxon>
        <taxon>Alphaproteobacteria</taxon>
        <taxon>Rhodobacterales</taxon>
        <taxon>Paracoccaceae</taxon>
        <taxon>Paragemmobacter</taxon>
    </lineage>
</organism>
<gene>
    <name evidence="8" type="ORF">H7F16_18425</name>
</gene>
<feature type="domain" description="Type II secretion system protein GspF" evidence="7">
    <location>
        <begin position="154"/>
        <end position="278"/>
    </location>
</feature>
<feature type="transmembrane region" description="Helical" evidence="6">
    <location>
        <begin position="6"/>
        <end position="27"/>
    </location>
</feature>
<comment type="subcellular location">
    <subcellularLocation>
        <location evidence="1">Cell membrane</location>
        <topology evidence="1">Multi-pass membrane protein</topology>
    </subcellularLocation>
</comment>
<comment type="caution">
    <text evidence="8">The sequence shown here is derived from an EMBL/GenBank/DDBJ whole genome shotgun (WGS) entry which is preliminary data.</text>
</comment>
<dbReference type="InterPro" id="IPR018076">
    <property type="entry name" value="T2SS_GspF_dom"/>
</dbReference>
<keyword evidence="3 6" id="KW-0812">Transmembrane</keyword>
<dbReference type="PANTHER" id="PTHR35007:SF1">
    <property type="entry name" value="PILUS ASSEMBLY PROTEIN"/>
    <property type="match status" value="1"/>
</dbReference>
<evidence type="ECO:0000256" key="2">
    <source>
        <dbReference type="ARBA" id="ARBA00022475"/>
    </source>
</evidence>
<feature type="transmembrane region" description="Helical" evidence="6">
    <location>
        <begin position="117"/>
        <end position="135"/>
    </location>
</feature>
<keyword evidence="4 6" id="KW-1133">Transmembrane helix</keyword>
<dbReference type="PANTHER" id="PTHR35007">
    <property type="entry name" value="INTEGRAL MEMBRANE PROTEIN-RELATED"/>
    <property type="match status" value="1"/>
</dbReference>
<feature type="transmembrane region" description="Helical" evidence="6">
    <location>
        <begin position="297"/>
        <end position="316"/>
    </location>
</feature>
<evidence type="ECO:0000259" key="7">
    <source>
        <dbReference type="Pfam" id="PF00482"/>
    </source>
</evidence>
<proteinExistence type="predicted"/>
<accession>A0A842ICE7</accession>
<dbReference type="InterPro" id="IPR042094">
    <property type="entry name" value="T2SS_GspF_sf"/>
</dbReference>
<evidence type="ECO:0000256" key="6">
    <source>
        <dbReference type="SAM" id="Phobius"/>
    </source>
</evidence>
<dbReference type="Proteomes" id="UP000555411">
    <property type="component" value="Unassembled WGS sequence"/>
</dbReference>
<dbReference type="Pfam" id="PF00482">
    <property type="entry name" value="T2SSF"/>
    <property type="match status" value="1"/>
</dbReference>
<protein>
    <submittedName>
        <fullName evidence="8">Type II secretion system F family protein</fullName>
    </submittedName>
</protein>
<feature type="transmembrane region" description="Helical" evidence="6">
    <location>
        <begin position="94"/>
        <end position="111"/>
    </location>
</feature>